<dbReference type="PANTHER" id="PTHR45765">
    <property type="entry name" value="METHIONINE--TRNA LIGASE"/>
    <property type="match status" value="1"/>
</dbReference>
<evidence type="ECO:0000256" key="6">
    <source>
        <dbReference type="ARBA" id="ARBA00023146"/>
    </source>
</evidence>
<gene>
    <name evidence="8" type="primary">metG</name>
    <name evidence="11" type="ORF">B9Q11_04635</name>
</gene>
<feature type="binding site" evidence="8">
    <location>
        <position position="333"/>
    </location>
    <ligand>
        <name>ATP</name>
        <dbReference type="ChEBI" id="CHEBI:30616"/>
    </ligand>
</feature>
<dbReference type="EMBL" id="NEXM01000066">
    <property type="protein sequence ID" value="PSN97240.1"/>
    <property type="molecule type" value="Genomic_DNA"/>
</dbReference>
<name>A0A2R6BF12_9ARCH</name>
<evidence type="ECO:0000259" key="9">
    <source>
        <dbReference type="Pfam" id="PF09334"/>
    </source>
</evidence>
<dbReference type="InterPro" id="IPR033911">
    <property type="entry name" value="MetRS_core"/>
</dbReference>
<dbReference type="InterPro" id="IPR014758">
    <property type="entry name" value="Met-tRNA_synth"/>
</dbReference>
<dbReference type="PROSITE" id="PS00178">
    <property type="entry name" value="AA_TRNA_LIGASE_I"/>
    <property type="match status" value="1"/>
</dbReference>
<dbReference type="InterPro" id="IPR015413">
    <property type="entry name" value="Methionyl/Leucyl_tRNA_Synth"/>
</dbReference>
<dbReference type="CDD" id="cd07957">
    <property type="entry name" value="Anticodon_Ia_Met"/>
    <property type="match status" value="1"/>
</dbReference>
<dbReference type="NCBIfam" id="NF001100">
    <property type="entry name" value="PRK00133.1"/>
    <property type="match status" value="1"/>
</dbReference>
<dbReference type="SUPFAM" id="SSF57770">
    <property type="entry name" value="Methionyl-tRNA synthetase (MetRS), Zn-domain"/>
    <property type="match status" value="1"/>
</dbReference>
<evidence type="ECO:0000256" key="8">
    <source>
        <dbReference type="HAMAP-Rule" id="MF_00098"/>
    </source>
</evidence>
<evidence type="ECO:0000256" key="4">
    <source>
        <dbReference type="ARBA" id="ARBA00022840"/>
    </source>
</evidence>
<dbReference type="SUPFAM" id="SSF52374">
    <property type="entry name" value="Nucleotidylyl transferase"/>
    <property type="match status" value="1"/>
</dbReference>
<evidence type="ECO:0000256" key="7">
    <source>
        <dbReference type="ARBA" id="ARBA00047364"/>
    </source>
</evidence>
<dbReference type="InterPro" id="IPR023458">
    <property type="entry name" value="Met-tRNA_ligase_1"/>
</dbReference>
<dbReference type="GO" id="GO:0046872">
    <property type="term" value="F:metal ion binding"/>
    <property type="evidence" value="ECO:0007669"/>
    <property type="project" value="UniProtKB-KW"/>
</dbReference>
<keyword evidence="6 8" id="KW-0030">Aminoacyl-tRNA synthetase</keyword>
<dbReference type="SUPFAM" id="SSF47323">
    <property type="entry name" value="Anticodon-binding domain of a subclass of class I aminoacyl-tRNA synthetases"/>
    <property type="match status" value="1"/>
</dbReference>
<dbReference type="GO" id="GO:0004825">
    <property type="term" value="F:methionine-tRNA ligase activity"/>
    <property type="evidence" value="ECO:0007669"/>
    <property type="project" value="UniProtKB-UniRule"/>
</dbReference>
<keyword evidence="2 8" id="KW-0436">Ligase</keyword>
<evidence type="ECO:0000259" key="10">
    <source>
        <dbReference type="Pfam" id="PF19303"/>
    </source>
</evidence>
<comment type="caution">
    <text evidence="8">Lacks conserved residue(s) required for the propagation of feature annotation.</text>
</comment>
<dbReference type="Gene3D" id="1.10.730.10">
    <property type="entry name" value="Isoleucyl-tRNA Synthetase, Domain 1"/>
    <property type="match status" value="1"/>
</dbReference>
<keyword evidence="3 8" id="KW-0547">Nucleotide-binding</keyword>
<keyword evidence="5 8" id="KW-0648">Protein biosynthesis</keyword>
<evidence type="ECO:0000313" key="11">
    <source>
        <dbReference type="EMBL" id="PSN97240.1"/>
    </source>
</evidence>
<organism evidence="11 12">
    <name type="scientific">Candidatus Marsarchaeota G2 archaeon ECH_B_SAG-F08</name>
    <dbReference type="NCBI Taxonomy" id="1978165"/>
    <lineage>
        <taxon>Archaea</taxon>
        <taxon>Candidatus Marsarchaeota</taxon>
        <taxon>Candidatus Marsarchaeota group 2</taxon>
    </lineage>
</organism>
<dbReference type="InterPro" id="IPR014729">
    <property type="entry name" value="Rossmann-like_a/b/a_fold"/>
</dbReference>
<dbReference type="NCBIfam" id="TIGR00398">
    <property type="entry name" value="metG"/>
    <property type="match status" value="1"/>
</dbReference>
<dbReference type="GO" id="GO:0017101">
    <property type="term" value="C:aminoacyl-tRNA synthetase multienzyme complex"/>
    <property type="evidence" value="ECO:0007669"/>
    <property type="project" value="TreeGrafter"/>
</dbReference>
<keyword evidence="4 8" id="KW-0067">ATP-binding</keyword>
<dbReference type="GO" id="GO:0005829">
    <property type="term" value="C:cytosol"/>
    <property type="evidence" value="ECO:0007669"/>
    <property type="project" value="TreeGrafter"/>
</dbReference>
<comment type="subcellular location">
    <subcellularLocation>
        <location evidence="1 8">Cytoplasm</location>
    </subcellularLocation>
</comment>
<feature type="binding site" evidence="8">
    <location>
        <position position="145"/>
    </location>
    <ligand>
        <name>Zn(2+)</name>
        <dbReference type="ChEBI" id="CHEBI:29105"/>
    </ligand>
</feature>
<evidence type="ECO:0000256" key="2">
    <source>
        <dbReference type="ARBA" id="ARBA00022598"/>
    </source>
</evidence>
<proteinExistence type="inferred from homology"/>
<feature type="binding site" evidence="8">
    <location>
        <position position="158"/>
    </location>
    <ligand>
        <name>Zn(2+)</name>
        <dbReference type="ChEBI" id="CHEBI:29105"/>
    </ligand>
</feature>
<evidence type="ECO:0000256" key="1">
    <source>
        <dbReference type="ARBA" id="ARBA00004496"/>
    </source>
</evidence>
<dbReference type="InterPro" id="IPR009080">
    <property type="entry name" value="tRNAsynth_Ia_anticodon-bd"/>
</dbReference>
<feature type="domain" description="Methionyl-tRNA synthetase anticodon-binding" evidence="10">
    <location>
        <begin position="405"/>
        <end position="487"/>
    </location>
</feature>
<dbReference type="GO" id="GO:0005524">
    <property type="term" value="F:ATP binding"/>
    <property type="evidence" value="ECO:0007669"/>
    <property type="project" value="UniProtKB-UniRule"/>
</dbReference>
<keyword evidence="8" id="KW-0479">Metal-binding</keyword>
<dbReference type="InterPro" id="IPR001412">
    <property type="entry name" value="aa-tRNA-synth_I_CS"/>
</dbReference>
<dbReference type="PRINTS" id="PR01041">
    <property type="entry name" value="TRNASYNTHMET"/>
</dbReference>
<comment type="caution">
    <text evidence="11">The sequence shown here is derived from an EMBL/GenBank/DDBJ whole genome shotgun (WGS) entry which is preliminary data.</text>
</comment>
<evidence type="ECO:0000313" key="12">
    <source>
        <dbReference type="Proteomes" id="UP000240381"/>
    </source>
</evidence>
<feature type="domain" description="Methionyl/Leucyl tRNA synthetase" evidence="9">
    <location>
        <begin position="3"/>
        <end position="394"/>
    </location>
</feature>
<evidence type="ECO:0000256" key="5">
    <source>
        <dbReference type="ARBA" id="ARBA00022917"/>
    </source>
</evidence>
<sequence>MKILVTAALPYANNELHIGHFRSTYIIADVYARLHRALGDDVVFICGTDEHGTPISLRAIKEGVSPIEITTKYYELDKKVFKDTEISFDYFGRTTSKEHEELVQWFFLELLKKGFITTKKTQQPYCEYDKRFLPDRYVRGTCKYCGYPDAKGDECDNCGRVLAQGDLLNPVCAICGKPTTIRETENWYFDLEKFHKELQAWIENSENLFPLYGKKYLLTQFLSKPLESFGITRDLEWGVPVPLQEAKGKVFYVWFDAPIGYVSFLKEYCDKNGCSWKDFWQNKDSKIVHFIGRNIIYHHGLFWPSMLLGVGLNLPTNIVAAGLLNLSGKKMAKSSGWMIKAQDFVKVLNNDYLRYYLIIAAPLEEDLDFKLEDFQKRVNGDLVDSLGNFVHRTLHFIYTKFNGEIPTPSNLSDDDKALINQIEQVKEKVISSIDSFEYRAGLDALISLARNGNKYLTKNAPWELVQKDLERAKTVLFVCAQLVKALALFHFFSFLDFHLTVLIKRLLCEDVV</sequence>
<dbReference type="GO" id="GO:0006431">
    <property type="term" value="P:methionyl-tRNA aminoacylation"/>
    <property type="evidence" value="ECO:0007669"/>
    <property type="project" value="UniProtKB-UniRule"/>
</dbReference>
<dbReference type="Gene3D" id="3.40.50.620">
    <property type="entry name" value="HUPs"/>
    <property type="match status" value="1"/>
</dbReference>
<protein>
    <recommendedName>
        <fullName evidence="8">Methionine--tRNA ligase</fullName>
        <ecNumber evidence="8">6.1.1.10</ecNumber>
    </recommendedName>
    <alternativeName>
        <fullName evidence="8">Methionyl-tRNA synthetase</fullName>
        <shortName evidence="8">MetRS</shortName>
    </alternativeName>
</protein>
<dbReference type="CDD" id="cd00814">
    <property type="entry name" value="MetRS_core"/>
    <property type="match status" value="1"/>
</dbReference>
<dbReference type="EC" id="6.1.1.10" evidence="8"/>
<dbReference type="Pfam" id="PF09334">
    <property type="entry name" value="tRNA-synt_1g"/>
    <property type="match status" value="1"/>
</dbReference>
<comment type="catalytic activity">
    <reaction evidence="7 8">
        <text>tRNA(Met) + L-methionine + ATP = L-methionyl-tRNA(Met) + AMP + diphosphate</text>
        <dbReference type="Rhea" id="RHEA:13481"/>
        <dbReference type="Rhea" id="RHEA-COMP:9667"/>
        <dbReference type="Rhea" id="RHEA-COMP:9698"/>
        <dbReference type="ChEBI" id="CHEBI:30616"/>
        <dbReference type="ChEBI" id="CHEBI:33019"/>
        <dbReference type="ChEBI" id="CHEBI:57844"/>
        <dbReference type="ChEBI" id="CHEBI:78442"/>
        <dbReference type="ChEBI" id="CHEBI:78530"/>
        <dbReference type="ChEBI" id="CHEBI:456215"/>
        <dbReference type="EC" id="6.1.1.10"/>
    </reaction>
</comment>
<accession>A0A2R6BF12</accession>
<feature type="binding site" evidence="8">
    <location>
        <position position="155"/>
    </location>
    <ligand>
        <name>Zn(2+)</name>
        <dbReference type="ChEBI" id="CHEBI:29105"/>
    </ligand>
</feature>
<dbReference type="Pfam" id="PF19303">
    <property type="entry name" value="Anticodon_3"/>
    <property type="match status" value="1"/>
</dbReference>
<evidence type="ECO:0000256" key="3">
    <source>
        <dbReference type="ARBA" id="ARBA00022741"/>
    </source>
</evidence>
<dbReference type="InterPro" id="IPR029038">
    <property type="entry name" value="MetRS_Zn"/>
</dbReference>
<dbReference type="Gene3D" id="2.20.28.20">
    <property type="entry name" value="Methionyl-tRNA synthetase, Zn-domain"/>
    <property type="match status" value="1"/>
</dbReference>
<dbReference type="HAMAP" id="MF_00098">
    <property type="entry name" value="Met_tRNA_synth_type1"/>
    <property type="match status" value="1"/>
</dbReference>
<keyword evidence="8" id="KW-0862">Zinc</keyword>
<dbReference type="AlphaFoldDB" id="A0A2R6BF12"/>
<dbReference type="InterPro" id="IPR041872">
    <property type="entry name" value="Anticodon_Met"/>
</dbReference>
<dbReference type="Proteomes" id="UP000240381">
    <property type="component" value="Unassembled WGS sequence"/>
</dbReference>
<comment type="similarity">
    <text evidence="8">Belongs to the class-I aminoacyl-tRNA synthetase family. MetG type 1 subfamily.</text>
</comment>
<feature type="short sequence motif" description="'HIGH' region" evidence="8">
    <location>
        <begin position="10"/>
        <end position="20"/>
    </location>
</feature>
<feature type="binding site" evidence="8">
    <location>
        <position position="142"/>
    </location>
    <ligand>
        <name>Zn(2+)</name>
        <dbReference type="ChEBI" id="CHEBI:29105"/>
    </ligand>
</feature>
<keyword evidence="8" id="KW-0963">Cytoplasm</keyword>
<reference evidence="11 12" key="1">
    <citation type="submission" date="2017-04" db="EMBL/GenBank/DDBJ databases">
        <title>Novel microbial lineages endemic to geothermal iron-oxide mats fill important gaps in the evolutionary history of Archaea.</title>
        <authorList>
            <person name="Jay Z.J."/>
            <person name="Beam J.P."/>
            <person name="Dlakic M."/>
            <person name="Rusch D.B."/>
            <person name="Kozubal M.A."/>
            <person name="Inskeep W.P."/>
        </authorList>
    </citation>
    <scope>NUCLEOTIDE SEQUENCE [LARGE SCALE GENOMIC DNA]</scope>
    <source>
        <strain evidence="11">ECH_B_SAG-F08</strain>
    </source>
</reference>
<comment type="cofactor">
    <cofactor evidence="8">
        <name>Zn(2+)</name>
        <dbReference type="ChEBI" id="CHEBI:29105"/>
    </cofactor>
    <text evidence="8">Binds 1 zinc ion per subunit.</text>
</comment>
<dbReference type="PANTHER" id="PTHR45765:SF1">
    <property type="entry name" value="METHIONINE--TRNA LIGASE, CYTOPLASMIC"/>
    <property type="match status" value="1"/>
</dbReference>
<comment type="function">
    <text evidence="8">Is required not only for elongation of protein synthesis but also for the initiation of all mRNA translation through initiator tRNA(fMet) aminoacylation.</text>
</comment>